<evidence type="ECO:0000313" key="2">
    <source>
        <dbReference type="EMBL" id="KAJ7774228.1"/>
    </source>
</evidence>
<dbReference type="EMBL" id="JARJLG010000016">
    <property type="protein sequence ID" value="KAJ7774228.1"/>
    <property type="molecule type" value="Genomic_DNA"/>
</dbReference>
<comment type="caution">
    <text evidence="2">The sequence shown here is derived from an EMBL/GenBank/DDBJ whole genome shotgun (WGS) entry which is preliminary data.</text>
</comment>
<feature type="compositionally biased region" description="Polar residues" evidence="1">
    <location>
        <begin position="49"/>
        <end position="68"/>
    </location>
</feature>
<keyword evidence="3" id="KW-1185">Reference proteome</keyword>
<dbReference type="AlphaFoldDB" id="A0AAD7NT97"/>
<organism evidence="2 3">
    <name type="scientific">Mycena maculata</name>
    <dbReference type="NCBI Taxonomy" id="230809"/>
    <lineage>
        <taxon>Eukaryota</taxon>
        <taxon>Fungi</taxon>
        <taxon>Dikarya</taxon>
        <taxon>Basidiomycota</taxon>
        <taxon>Agaricomycotina</taxon>
        <taxon>Agaricomycetes</taxon>
        <taxon>Agaricomycetidae</taxon>
        <taxon>Agaricales</taxon>
        <taxon>Marasmiineae</taxon>
        <taxon>Mycenaceae</taxon>
        <taxon>Mycena</taxon>
    </lineage>
</organism>
<evidence type="ECO:0000313" key="3">
    <source>
        <dbReference type="Proteomes" id="UP001215280"/>
    </source>
</evidence>
<reference evidence="2" key="1">
    <citation type="submission" date="2023-03" db="EMBL/GenBank/DDBJ databases">
        <title>Massive genome expansion in bonnet fungi (Mycena s.s.) driven by repeated elements and novel gene families across ecological guilds.</title>
        <authorList>
            <consortium name="Lawrence Berkeley National Laboratory"/>
            <person name="Harder C.B."/>
            <person name="Miyauchi S."/>
            <person name="Viragh M."/>
            <person name="Kuo A."/>
            <person name="Thoen E."/>
            <person name="Andreopoulos B."/>
            <person name="Lu D."/>
            <person name="Skrede I."/>
            <person name="Drula E."/>
            <person name="Henrissat B."/>
            <person name="Morin E."/>
            <person name="Kohler A."/>
            <person name="Barry K."/>
            <person name="LaButti K."/>
            <person name="Morin E."/>
            <person name="Salamov A."/>
            <person name="Lipzen A."/>
            <person name="Mereny Z."/>
            <person name="Hegedus B."/>
            <person name="Baldrian P."/>
            <person name="Stursova M."/>
            <person name="Weitz H."/>
            <person name="Taylor A."/>
            <person name="Grigoriev I.V."/>
            <person name="Nagy L.G."/>
            <person name="Martin F."/>
            <person name="Kauserud H."/>
        </authorList>
    </citation>
    <scope>NUCLEOTIDE SEQUENCE</scope>
    <source>
        <strain evidence="2">CBHHK188m</strain>
    </source>
</reference>
<dbReference type="Proteomes" id="UP001215280">
    <property type="component" value="Unassembled WGS sequence"/>
</dbReference>
<sequence length="310" mass="32820">MTDGNGTPTATTATTSCEGTPPAPPSSASDAPPPPPTSNVSDAPPLPPTSNAVPQTAPTPALNSSSLDAVTPTPSGPPPTAVGRSFLLGWGTRNEGEARGTGNGKQAVPAQGEELVPPCPEDAPTWFRRVYAEVSQENLGVSYNSLLTLFTQIERGYKWEKGGKGLATLHRPPQVGAWVTAGRGARGGAMGNGVGPAILDLAVFEEQWWQWWSGLQPMWRVAAKGNTGNGKATSLRFSRDLYPAAGSDAWQPLRHPGPNGALSLVGTLYWWGVKLQKEGVPREDRDVWLEAVTDVDWMLRGLLAAEKRSV</sequence>
<name>A0AAD7NT97_9AGAR</name>
<gene>
    <name evidence="2" type="ORF">DFH07DRAFT_732923</name>
</gene>
<evidence type="ECO:0000256" key="1">
    <source>
        <dbReference type="SAM" id="MobiDB-lite"/>
    </source>
</evidence>
<feature type="compositionally biased region" description="Low complexity" evidence="1">
    <location>
        <begin position="1"/>
        <end position="20"/>
    </location>
</feature>
<feature type="compositionally biased region" description="Pro residues" evidence="1">
    <location>
        <begin position="21"/>
        <end position="37"/>
    </location>
</feature>
<proteinExistence type="predicted"/>
<protein>
    <submittedName>
        <fullName evidence="2">Uncharacterized protein</fullName>
    </submittedName>
</protein>
<feature type="region of interest" description="Disordered" evidence="1">
    <location>
        <begin position="1"/>
        <end position="117"/>
    </location>
</feature>
<accession>A0AAD7NT97</accession>